<dbReference type="RefSeq" id="WP_091830362.1">
    <property type="nucleotide sequence ID" value="NZ_FNZK01000005.1"/>
</dbReference>
<keyword evidence="3" id="KW-0804">Transcription</keyword>
<keyword evidence="1" id="KW-0805">Transcription regulation</keyword>
<reference evidence="5 6" key="1">
    <citation type="submission" date="2016-10" db="EMBL/GenBank/DDBJ databases">
        <authorList>
            <person name="de Groot N.N."/>
        </authorList>
    </citation>
    <scope>NUCLEOTIDE SEQUENCE [LARGE SCALE GENOMIC DNA]</scope>
    <source>
        <strain evidence="5 6">DSM 2179</strain>
    </source>
</reference>
<dbReference type="CDD" id="cd07377">
    <property type="entry name" value="WHTH_GntR"/>
    <property type="match status" value="1"/>
</dbReference>
<dbReference type="PROSITE" id="PS50949">
    <property type="entry name" value="HTH_GNTR"/>
    <property type="match status" value="1"/>
</dbReference>
<dbReference type="PRINTS" id="PR00035">
    <property type="entry name" value="HTHGNTR"/>
</dbReference>
<dbReference type="PANTHER" id="PTHR44846:SF1">
    <property type="entry name" value="MANNOSYL-D-GLYCERATE TRANSPORT_METABOLISM SYSTEM REPRESSOR MNGR-RELATED"/>
    <property type="match status" value="1"/>
</dbReference>
<dbReference type="InterPro" id="IPR000524">
    <property type="entry name" value="Tscrpt_reg_HTH_GntR"/>
</dbReference>
<dbReference type="SUPFAM" id="SSF46785">
    <property type="entry name" value="Winged helix' DNA-binding domain"/>
    <property type="match status" value="1"/>
</dbReference>
<evidence type="ECO:0000313" key="6">
    <source>
        <dbReference type="Proteomes" id="UP000199662"/>
    </source>
</evidence>
<dbReference type="InterPro" id="IPR011663">
    <property type="entry name" value="UTRA"/>
</dbReference>
<keyword evidence="6" id="KW-1185">Reference proteome</keyword>
<evidence type="ECO:0000256" key="2">
    <source>
        <dbReference type="ARBA" id="ARBA00023125"/>
    </source>
</evidence>
<dbReference type="SMART" id="SM00345">
    <property type="entry name" value="HTH_GNTR"/>
    <property type="match status" value="1"/>
</dbReference>
<dbReference type="InterPro" id="IPR028978">
    <property type="entry name" value="Chorismate_lyase_/UTRA_dom_sf"/>
</dbReference>
<proteinExistence type="predicted"/>
<evidence type="ECO:0000256" key="1">
    <source>
        <dbReference type="ARBA" id="ARBA00023015"/>
    </source>
</evidence>
<dbReference type="Pfam" id="PF07702">
    <property type="entry name" value="UTRA"/>
    <property type="match status" value="1"/>
</dbReference>
<keyword evidence="2" id="KW-0238">DNA-binding</keyword>
<dbReference type="GO" id="GO:0003700">
    <property type="term" value="F:DNA-binding transcription factor activity"/>
    <property type="evidence" value="ECO:0007669"/>
    <property type="project" value="InterPro"/>
</dbReference>
<evidence type="ECO:0000313" key="5">
    <source>
        <dbReference type="EMBL" id="SEJ29184.1"/>
    </source>
</evidence>
<dbReference type="Proteomes" id="UP000199662">
    <property type="component" value="Unassembled WGS sequence"/>
</dbReference>
<dbReference type="EMBL" id="FNZK01000005">
    <property type="protein sequence ID" value="SEJ29184.1"/>
    <property type="molecule type" value="Genomic_DNA"/>
</dbReference>
<dbReference type="InterPro" id="IPR036390">
    <property type="entry name" value="WH_DNA-bd_sf"/>
</dbReference>
<gene>
    <name evidence="5" type="ORF">SAMN05660742_105157</name>
</gene>
<dbReference type="GO" id="GO:0003677">
    <property type="term" value="F:DNA binding"/>
    <property type="evidence" value="ECO:0007669"/>
    <property type="project" value="UniProtKB-KW"/>
</dbReference>
<sequence length="237" mass="27131">MLNNLAVPKYVQLQNIIKDKIITKQYHNGDKIPSETELMGTYSVTRTTIRKALSNLVYEGLLRKEQGKGTFVNFQDITHSMWNFSGFTNYAMSKEQIPVSRVLDKAIIEVDGHSFFKMVRARGMETNLSVSWYTIDTSLTPLKLFKGIEKKDFSLLSLYNVMKKDYNIIPKTASLEVSAVSSTAWTREILAYDQDVPLVRVKGSIYSDKNIEIERVDVVYNPNVKMHIITNMSINDK</sequence>
<dbReference type="STRING" id="84035.SAMN05660742_105157"/>
<evidence type="ECO:0000259" key="4">
    <source>
        <dbReference type="PROSITE" id="PS50949"/>
    </source>
</evidence>
<dbReference type="Gene3D" id="3.40.1410.10">
    <property type="entry name" value="Chorismate lyase-like"/>
    <property type="match status" value="1"/>
</dbReference>
<dbReference type="GO" id="GO:0045892">
    <property type="term" value="P:negative regulation of DNA-templated transcription"/>
    <property type="evidence" value="ECO:0007669"/>
    <property type="project" value="TreeGrafter"/>
</dbReference>
<accession>A0A1H6XNP1</accession>
<protein>
    <submittedName>
        <fullName evidence="5">GntR family transcriptional regulator</fullName>
    </submittedName>
</protein>
<organism evidence="5 6">
    <name type="scientific">Propionispira arboris</name>
    <dbReference type="NCBI Taxonomy" id="84035"/>
    <lineage>
        <taxon>Bacteria</taxon>
        <taxon>Bacillati</taxon>
        <taxon>Bacillota</taxon>
        <taxon>Negativicutes</taxon>
        <taxon>Selenomonadales</taxon>
        <taxon>Selenomonadaceae</taxon>
        <taxon>Propionispira</taxon>
    </lineage>
</organism>
<dbReference type="InterPro" id="IPR050679">
    <property type="entry name" value="Bact_HTH_transcr_reg"/>
</dbReference>
<dbReference type="AlphaFoldDB" id="A0A1H6XNP1"/>
<evidence type="ECO:0000256" key="3">
    <source>
        <dbReference type="ARBA" id="ARBA00023163"/>
    </source>
</evidence>
<dbReference type="PANTHER" id="PTHR44846">
    <property type="entry name" value="MANNOSYL-D-GLYCERATE TRANSPORT/METABOLISM SYSTEM REPRESSOR MNGR-RELATED"/>
    <property type="match status" value="1"/>
</dbReference>
<dbReference type="Gene3D" id="1.10.10.10">
    <property type="entry name" value="Winged helix-like DNA-binding domain superfamily/Winged helix DNA-binding domain"/>
    <property type="match status" value="1"/>
</dbReference>
<dbReference type="SUPFAM" id="SSF64288">
    <property type="entry name" value="Chorismate lyase-like"/>
    <property type="match status" value="1"/>
</dbReference>
<feature type="domain" description="HTH gntR-type" evidence="4">
    <location>
        <begin position="7"/>
        <end position="75"/>
    </location>
</feature>
<name>A0A1H6XNP1_9FIRM</name>
<dbReference type="InterPro" id="IPR036388">
    <property type="entry name" value="WH-like_DNA-bd_sf"/>
</dbReference>
<dbReference type="Pfam" id="PF00392">
    <property type="entry name" value="GntR"/>
    <property type="match status" value="1"/>
</dbReference>